<evidence type="ECO:0000259" key="3">
    <source>
        <dbReference type="PROSITE" id="PS50014"/>
    </source>
</evidence>
<evidence type="ECO:0000313" key="4">
    <source>
        <dbReference type="EMBL" id="CAE0302834.1"/>
    </source>
</evidence>
<dbReference type="AlphaFoldDB" id="A0A7S3HR85"/>
<sequence length="225" mass="24789">MTGWRDDISKLLVKIGSKKESEFFREPVDWEAMGLTDYPIIITQPMDLRTARERLEADYYDSALEAAADIRLIFLNAMTYNAPGSRVYVYAKTLSDFWETSCANIIKMEEDVDRPASVEEMTHWVDKCHRISAEDLGRVLKLLDNICPNCLVKRSDTNEVEVNVDLLNGKAFREAAALTNTILPDIVLASSSRRSLAKSSAAASAAAAGNSQGAATAAEEHAPAN</sequence>
<dbReference type="Pfam" id="PF00439">
    <property type="entry name" value="Bromodomain"/>
    <property type="match status" value="1"/>
</dbReference>
<reference evidence="4" key="1">
    <citation type="submission" date="2021-01" db="EMBL/GenBank/DDBJ databases">
        <authorList>
            <person name="Corre E."/>
            <person name="Pelletier E."/>
            <person name="Niang G."/>
            <person name="Scheremetjew M."/>
            <person name="Finn R."/>
            <person name="Kale V."/>
            <person name="Holt S."/>
            <person name="Cochrane G."/>
            <person name="Meng A."/>
            <person name="Brown T."/>
            <person name="Cohen L."/>
        </authorList>
    </citation>
    <scope>NUCLEOTIDE SEQUENCE</scope>
    <source>
        <strain evidence="4">CCAP 955/1</strain>
    </source>
</reference>
<protein>
    <recommendedName>
        <fullName evidence="3">Bromo domain-containing protein</fullName>
    </recommendedName>
</protein>
<name>A0A7S3HR85_9STRA</name>
<dbReference type="Gene3D" id="1.20.920.10">
    <property type="entry name" value="Bromodomain-like"/>
    <property type="match status" value="1"/>
</dbReference>
<dbReference type="SUPFAM" id="SSF47370">
    <property type="entry name" value="Bromodomain"/>
    <property type="match status" value="1"/>
</dbReference>
<evidence type="ECO:0000256" key="2">
    <source>
        <dbReference type="PROSITE-ProRule" id="PRU00035"/>
    </source>
</evidence>
<accession>A0A7S3HR85</accession>
<proteinExistence type="predicted"/>
<gene>
    <name evidence="4" type="ORF">SELO1098_LOCUS31692</name>
</gene>
<dbReference type="EMBL" id="HBIC01061758">
    <property type="protein sequence ID" value="CAE0302834.1"/>
    <property type="molecule type" value="Transcribed_RNA"/>
</dbReference>
<evidence type="ECO:0000256" key="1">
    <source>
        <dbReference type="ARBA" id="ARBA00023117"/>
    </source>
</evidence>
<dbReference type="PRINTS" id="PR00503">
    <property type="entry name" value="BROMODOMAIN"/>
</dbReference>
<dbReference type="PANTHER" id="PTHR45926">
    <property type="entry name" value="OSJNBA0053K19.4 PROTEIN"/>
    <property type="match status" value="1"/>
</dbReference>
<dbReference type="InterPro" id="IPR001487">
    <property type="entry name" value="Bromodomain"/>
</dbReference>
<dbReference type="PROSITE" id="PS50014">
    <property type="entry name" value="BROMODOMAIN_2"/>
    <property type="match status" value="1"/>
</dbReference>
<feature type="domain" description="Bromo" evidence="3">
    <location>
        <begin position="16"/>
        <end position="88"/>
    </location>
</feature>
<dbReference type="InterPro" id="IPR036427">
    <property type="entry name" value="Bromodomain-like_sf"/>
</dbReference>
<organism evidence="4">
    <name type="scientific">Spumella elongata</name>
    <dbReference type="NCBI Taxonomy" id="89044"/>
    <lineage>
        <taxon>Eukaryota</taxon>
        <taxon>Sar</taxon>
        <taxon>Stramenopiles</taxon>
        <taxon>Ochrophyta</taxon>
        <taxon>Chrysophyceae</taxon>
        <taxon>Chromulinales</taxon>
        <taxon>Chromulinaceae</taxon>
        <taxon>Spumella</taxon>
    </lineage>
</organism>
<dbReference type="SMART" id="SM00297">
    <property type="entry name" value="BROMO"/>
    <property type="match status" value="1"/>
</dbReference>
<keyword evidence="1 2" id="KW-0103">Bromodomain</keyword>